<feature type="domain" description="MacB-like periplasmic core" evidence="8">
    <location>
        <begin position="447"/>
        <end position="617"/>
    </location>
</feature>
<feature type="transmembrane region" description="Helical" evidence="6">
    <location>
        <begin position="703"/>
        <end position="728"/>
    </location>
</feature>
<name>A0A081PDJ6_9SPHI</name>
<evidence type="ECO:0008006" key="11">
    <source>
        <dbReference type="Google" id="ProtNLM"/>
    </source>
</evidence>
<feature type="transmembrane region" description="Helical" evidence="6">
    <location>
        <begin position="21"/>
        <end position="43"/>
    </location>
</feature>
<dbReference type="InterPro" id="IPR003838">
    <property type="entry name" value="ABC3_permease_C"/>
</dbReference>
<dbReference type="Proteomes" id="UP000028007">
    <property type="component" value="Unassembled WGS sequence"/>
</dbReference>
<feature type="transmembrane region" description="Helical" evidence="6">
    <location>
        <begin position="373"/>
        <end position="395"/>
    </location>
</feature>
<keyword evidence="10" id="KW-1185">Reference proteome</keyword>
<sequence>MFILNLKLALRNLWNNKVLTAINIFGLSVGLSGFILILVYVNFENSYDNWNPVADQVYRISVIDEPGAEEYPTSPGELAPALKANHPEILSYARIYIWDLKQRLVGDPGNEHYVDHILGVDSSWFDLFPYKFIYGNAKTALASADNIVLSSKTSKLFFGDANPVGKTIKIDQKKTYHITGVYENPSSPEHMPNDGFVKAGSKGEGWGNANFFSYLKLAEGTDITQFREKINQTAAKLPIADISNKKKIQLLVQPVKDIYLKANAVQDIASRGNAANQRLLLLVSGLLLFIACMNFTNLSIAQSSRRAKEIGVRKVMGARKRELIIQFLTETAVQCVLAMGLAWAIAEICLPLLNKMMGTTLVLYTPLLLKKLMLQIGIVMIIVTLIAGGYAAFFLSGFNPSRVLKGDFTRGQGSLWLRKVLIVSQFIIAAVFISVLFIINKQVDYMKNKDTGFNSDQVMVFKIRKDETRTNFESLKERLLKIDGVAKVGRVNYYPGVQGMQVIGSSYKDTQVNDLSVITIDADYFDVMGMRAAEGKLFSGRRLADSSAVVVNESARDKYGLQKMVGEQWIRNWHIAGIVKNHIQKGMESEVEPMAFVIETENSNSADHVVIKVAPGNFLQTIKEIESVWQTAEPFPFEYEWLDNSFQQVYIQYIHLSKLFNIFTYVALFVAVLGLFALASFVTKQRTKEIGIRKVLGADDFHIVKLINGNFLGLILIANIIAIPLAFLLGTTWLKGFVYRTDIDMMPFLYTMLISLFISVLTVSAMAYKAAKTIVVKALKYE</sequence>
<evidence type="ECO:0000256" key="4">
    <source>
        <dbReference type="ARBA" id="ARBA00022989"/>
    </source>
</evidence>
<feature type="domain" description="MacB-like periplasmic core" evidence="8">
    <location>
        <begin position="20"/>
        <end position="232"/>
    </location>
</feature>
<feature type="transmembrane region" description="Helical" evidence="6">
    <location>
        <begin position="748"/>
        <end position="768"/>
    </location>
</feature>
<protein>
    <recommendedName>
        <fullName evidence="11">ABC transporter permease</fullName>
    </recommendedName>
</protein>
<feature type="transmembrane region" description="Helical" evidence="6">
    <location>
        <begin position="279"/>
        <end position="302"/>
    </location>
</feature>
<evidence type="ECO:0000256" key="2">
    <source>
        <dbReference type="ARBA" id="ARBA00022475"/>
    </source>
</evidence>
<evidence type="ECO:0000256" key="1">
    <source>
        <dbReference type="ARBA" id="ARBA00004651"/>
    </source>
</evidence>
<keyword evidence="5 6" id="KW-0472">Membrane</keyword>
<dbReference type="eggNOG" id="COG0577">
    <property type="taxonomic scope" value="Bacteria"/>
</dbReference>
<evidence type="ECO:0000256" key="5">
    <source>
        <dbReference type="ARBA" id="ARBA00023136"/>
    </source>
</evidence>
<dbReference type="Pfam" id="PF02687">
    <property type="entry name" value="FtsX"/>
    <property type="match status" value="2"/>
</dbReference>
<evidence type="ECO:0000313" key="9">
    <source>
        <dbReference type="EMBL" id="KEQ28769.1"/>
    </source>
</evidence>
<dbReference type="EMBL" id="JNFF01000107">
    <property type="protein sequence ID" value="KEQ28769.1"/>
    <property type="molecule type" value="Genomic_DNA"/>
</dbReference>
<accession>A0A081PDJ6</accession>
<evidence type="ECO:0000259" key="8">
    <source>
        <dbReference type="Pfam" id="PF12704"/>
    </source>
</evidence>
<proteinExistence type="predicted"/>
<gene>
    <name evidence="9" type="ORF">N180_18245</name>
</gene>
<dbReference type="InterPro" id="IPR025857">
    <property type="entry name" value="MacB_PCD"/>
</dbReference>
<comment type="caution">
    <text evidence="9">The sequence shown here is derived from an EMBL/GenBank/DDBJ whole genome shotgun (WGS) entry which is preliminary data.</text>
</comment>
<dbReference type="AlphaFoldDB" id="A0A081PDJ6"/>
<dbReference type="GO" id="GO:0022857">
    <property type="term" value="F:transmembrane transporter activity"/>
    <property type="evidence" value="ECO:0007669"/>
    <property type="project" value="TreeGrafter"/>
</dbReference>
<dbReference type="PANTHER" id="PTHR30572">
    <property type="entry name" value="MEMBRANE COMPONENT OF TRANSPORTER-RELATED"/>
    <property type="match status" value="1"/>
</dbReference>
<dbReference type="PANTHER" id="PTHR30572:SF18">
    <property type="entry name" value="ABC-TYPE MACROLIDE FAMILY EXPORT SYSTEM PERMEASE COMPONENT 2"/>
    <property type="match status" value="1"/>
</dbReference>
<dbReference type="OrthoDB" id="1451596at2"/>
<evidence type="ECO:0000256" key="6">
    <source>
        <dbReference type="SAM" id="Phobius"/>
    </source>
</evidence>
<reference evidence="9 10" key="1">
    <citation type="journal article" date="1992" name="Int. J. Syst. Bacteriol.">
        <title>Sphingobacterium antarcticus sp. nov. a Psychrotrophic Bacterium from the Soils of Schirmacher Oasis, Antarctica.</title>
        <authorList>
            <person name="Shivaji S."/>
            <person name="Ray M.K."/>
            <person name="Rao N.S."/>
            <person name="Saiserr L."/>
            <person name="Jagannadham M.V."/>
            <person name="Kumar G.S."/>
            <person name="Reddy G."/>
            <person name="Bhargava P.M."/>
        </authorList>
    </citation>
    <scope>NUCLEOTIDE SEQUENCE [LARGE SCALE GENOMIC DNA]</scope>
    <source>
        <strain evidence="9 10">4BY</strain>
    </source>
</reference>
<organism evidence="9 10">
    <name type="scientific">Pedobacter antarcticus 4BY</name>
    <dbReference type="NCBI Taxonomy" id="1358423"/>
    <lineage>
        <taxon>Bacteria</taxon>
        <taxon>Pseudomonadati</taxon>
        <taxon>Bacteroidota</taxon>
        <taxon>Sphingobacteriia</taxon>
        <taxon>Sphingobacteriales</taxon>
        <taxon>Sphingobacteriaceae</taxon>
        <taxon>Pedobacter</taxon>
    </lineage>
</organism>
<feature type="domain" description="ABC3 transporter permease C-terminal" evidence="7">
    <location>
        <begin position="661"/>
        <end position="772"/>
    </location>
</feature>
<keyword evidence="4 6" id="KW-1133">Transmembrane helix</keyword>
<keyword evidence="3 6" id="KW-0812">Transmembrane</keyword>
<evidence type="ECO:0000313" key="10">
    <source>
        <dbReference type="Proteomes" id="UP000028007"/>
    </source>
</evidence>
<evidence type="ECO:0000259" key="7">
    <source>
        <dbReference type="Pfam" id="PF02687"/>
    </source>
</evidence>
<feature type="transmembrane region" description="Helical" evidence="6">
    <location>
        <begin position="323"/>
        <end position="353"/>
    </location>
</feature>
<keyword evidence="2" id="KW-1003">Cell membrane</keyword>
<dbReference type="InterPro" id="IPR050250">
    <property type="entry name" value="Macrolide_Exporter_MacB"/>
</dbReference>
<comment type="subcellular location">
    <subcellularLocation>
        <location evidence="1">Cell membrane</location>
        <topology evidence="1">Multi-pass membrane protein</topology>
    </subcellularLocation>
</comment>
<dbReference type="Pfam" id="PF12704">
    <property type="entry name" value="MacB_PCD"/>
    <property type="match status" value="2"/>
</dbReference>
<dbReference type="GO" id="GO:0005886">
    <property type="term" value="C:plasma membrane"/>
    <property type="evidence" value="ECO:0007669"/>
    <property type="project" value="UniProtKB-SubCell"/>
</dbReference>
<feature type="transmembrane region" description="Helical" evidence="6">
    <location>
        <begin position="416"/>
        <end position="439"/>
    </location>
</feature>
<dbReference type="RefSeq" id="WP_037443521.1">
    <property type="nucleotide sequence ID" value="NZ_JNFF01000107.1"/>
</dbReference>
<feature type="transmembrane region" description="Helical" evidence="6">
    <location>
        <begin position="662"/>
        <end position="682"/>
    </location>
</feature>
<feature type="domain" description="ABC3 transporter permease C-terminal" evidence="7">
    <location>
        <begin position="282"/>
        <end position="400"/>
    </location>
</feature>
<evidence type="ECO:0000256" key="3">
    <source>
        <dbReference type="ARBA" id="ARBA00022692"/>
    </source>
</evidence>